<feature type="transmembrane region" description="Helical" evidence="1">
    <location>
        <begin position="12"/>
        <end position="28"/>
    </location>
</feature>
<keyword evidence="1" id="KW-1133">Transmembrane helix</keyword>
<reference evidence="3 4" key="2">
    <citation type="submission" date="2024-05" db="EMBL/GenBank/DDBJ databases">
        <authorList>
            <person name="Chen Y."/>
            <person name="Shah S."/>
            <person name="Dougan E. K."/>
            <person name="Thang M."/>
            <person name="Chan C."/>
        </authorList>
    </citation>
    <scope>NUCLEOTIDE SEQUENCE [LARGE SCALE GENOMIC DNA]</scope>
</reference>
<keyword evidence="4" id="KW-1185">Reference proteome</keyword>
<organism evidence="2">
    <name type="scientific">Cladocopium goreaui</name>
    <dbReference type="NCBI Taxonomy" id="2562237"/>
    <lineage>
        <taxon>Eukaryota</taxon>
        <taxon>Sar</taxon>
        <taxon>Alveolata</taxon>
        <taxon>Dinophyceae</taxon>
        <taxon>Suessiales</taxon>
        <taxon>Symbiodiniaceae</taxon>
        <taxon>Cladocopium</taxon>
    </lineage>
</organism>
<dbReference type="OrthoDB" id="408659at2759"/>
<comment type="caution">
    <text evidence="2">The sequence shown here is derived from an EMBL/GenBank/DDBJ whole genome shotgun (WGS) entry which is preliminary data.</text>
</comment>
<name>A0A9P1GLM9_9DINO</name>
<dbReference type="EMBL" id="CAMXCT030006556">
    <property type="protein sequence ID" value="CAL4803209.1"/>
    <property type="molecule type" value="Genomic_DNA"/>
</dbReference>
<reference evidence="2" key="1">
    <citation type="submission" date="2022-10" db="EMBL/GenBank/DDBJ databases">
        <authorList>
            <person name="Chen Y."/>
            <person name="Dougan E. K."/>
            <person name="Chan C."/>
            <person name="Rhodes N."/>
            <person name="Thang M."/>
        </authorList>
    </citation>
    <scope>NUCLEOTIDE SEQUENCE</scope>
</reference>
<evidence type="ECO:0000313" key="4">
    <source>
        <dbReference type="Proteomes" id="UP001152797"/>
    </source>
</evidence>
<keyword evidence="1" id="KW-0812">Transmembrane</keyword>
<accession>A0A9P1GLM9</accession>
<sequence>MAGAPGQASKIFGLVATGTMAAGFYWFAKPRFEAMLQPPPKPLKRLYLEEDFSASSSFSGLRPGWVFKLDHRGLGYYRDVPPE</sequence>
<proteinExistence type="predicted"/>
<evidence type="ECO:0000313" key="3">
    <source>
        <dbReference type="EMBL" id="CAL4803209.1"/>
    </source>
</evidence>
<keyword evidence="1" id="KW-0472">Membrane</keyword>
<dbReference type="Proteomes" id="UP001152797">
    <property type="component" value="Unassembled WGS sequence"/>
</dbReference>
<gene>
    <name evidence="2" type="ORF">C1SCF055_LOCUS40697</name>
</gene>
<dbReference type="EMBL" id="CAMXCT020006556">
    <property type="protein sequence ID" value="CAL1169272.1"/>
    <property type="molecule type" value="Genomic_DNA"/>
</dbReference>
<evidence type="ECO:0000313" key="2">
    <source>
        <dbReference type="EMBL" id="CAI4015897.1"/>
    </source>
</evidence>
<dbReference type="EMBL" id="CAMXCT010006556">
    <property type="protein sequence ID" value="CAI4015897.1"/>
    <property type="molecule type" value="Genomic_DNA"/>
</dbReference>
<evidence type="ECO:0000256" key="1">
    <source>
        <dbReference type="SAM" id="Phobius"/>
    </source>
</evidence>
<protein>
    <submittedName>
        <fullName evidence="2">Uncharacterized protein</fullName>
    </submittedName>
</protein>
<dbReference type="AlphaFoldDB" id="A0A9P1GLM9"/>